<keyword evidence="1" id="KW-0472">Membrane</keyword>
<feature type="transmembrane region" description="Helical" evidence="1">
    <location>
        <begin position="119"/>
        <end position="139"/>
    </location>
</feature>
<sequence>MAVICLLTVFLFSSHGIPSESINSTIGSPSLLNALYILRCSSSLPNNLLLKKTSLWFFKSHFPRLTARAFSVFMIYYLLLPLVRAFNSLSYMLYTLGAKPCLRPILGVCFSLGYPIPNFIPLMHVFPPHFFVYALVAVLRVSRLSPMQSPIDCLIKSPQK</sequence>
<keyword evidence="1" id="KW-0812">Transmembrane</keyword>
<evidence type="ECO:0000313" key="3">
    <source>
        <dbReference type="Proteomes" id="UP000183843"/>
    </source>
</evidence>
<evidence type="ECO:0000256" key="1">
    <source>
        <dbReference type="SAM" id="Phobius"/>
    </source>
</evidence>
<dbReference type="AlphaFoldDB" id="A0A1I0YS18"/>
<name>A0A1I0YS18_SELRU</name>
<dbReference type="EMBL" id="FOJX01000018">
    <property type="protein sequence ID" value="SFB15787.1"/>
    <property type="molecule type" value="Genomic_DNA"/>
</dbReference>
<evidence type="ECO:0000313" key="2">
    <source>
        <dbReference type="EMBL" id="SFB15787.1"/>
    </source>
</evidence>
<dbReference type="Proteomes" id="UP000183843">
    <property type="component" value="Unassembled WGS sequence"/>
</dbReference>
<reference evidence="2 3" key="1">
    <citation type="submission" date="2016-10" db="EMBL/GenBank/DDBJ databases">
        <authorList>
            <person name="de Groot N.N."/>
        </authorList>
    </citation>
    <scope>NUCLEOTIDE SEQUENCE [LARGE SCALE GENOMIC DNA]</scope>
    <source>
        <strain evidence="2 3">L14</strain>
    </source>
</reference>
<keyword evidence="1" id="KW-1133">Transmembrane helix</keyword>
<proteinExistence type="predicted"/>
<organism evidence="2 3">
    <name type="scientific">Selenomonas ruminantium</name>
    <dbReference type="NCBI Taxonomy" id="971"/>
    <lineage>
        <taxon>Bacteria</taxon>
        <taxon>Bacillati</taxon>
        <taxon>Bacillota</taxon>
        <taxon>Negativicutes</taxon>
        <taxon>Selenomonadales</taxon>
        <taxon>Selenomonadaceae</taxon>
        <taxon>Selenomonas</taxon>
    </lineage>
</organism>
<feature type="transmembrane region" description="Helical" evidence="1">
    <location>
        <begin position="65"/>
        <end position="86"/>
    </location>
</feature>
<accession>A0A1I0YS18</accession>
<gene>
    <name evidence="2" type="ORF">SAMN05216587_11825</name>
</gene>
<protein>
    <submittedName>
        <fullName evidence="2">Uncharacterized protein</fullName>
    </submittedName>
</protein>